<feature type="compositionally biased region" description="Polar residues" evidence="1">
    <location>
        <begin position="357"/>
        <end position="367"/>
    </location>
</feature>
<feature type="compositionally biased region" description="Polar residues" evidence="1">
    <location>
        <begin position="402"/>
        <end position="427"/>
    </location>
</feature>
<dbReference type="OrthoDB" id="1892825at2759"/>
<dbReference type="Proteomes" id="UP000325081">
    <property type="component" value="Unassembled WGS sequence"/>
</dbReference>
<feature type="region of interest" description="Disordered" evidence="1">
    <location>
        <begin position="338"/>
        <end position="441"/>
    </location>
</feature>
<feature type="compositionally biased region" description="Low complexity" evidence="1">
    <location>
        <begin position="369"/>
        <end position="389"/>
    </location>
</feature>
<keyword evidence="3" id="KW-1185">Reference proteome</keyword>
<dbReference type="PANTHER" id="PTHR36407">
    <property type="entry name" value="MEDIATOR-ASSOCIATED PROTEIN 2"/>
    <property type="match status" value="1"/>
</dbReference>
<evidence type="ECO:0000256" key="1">
    <source>
        <dbReference type="SAM" id="MobiDB-lite"/>
    </source>
</evidence>
<evidence type="ECO:0000313" key="3">
    <source>
        <dbReference type="Proteomes" id="UP000325081"/>
    </source>
</evidence>
<protein>
    <submittedName>
        <fullName evidence="2">Mediator-associated protein 2</fullName>
    </submittedName>
</protein>
<dbReference type="InterPro" id="IPR038823">
    <property type="entry name" value="MED2_plant"/>
</dbReference>
<name>A0A5A7PF56_STRAF</name>
<sequence>MKGSGFSERVCEIRGLAGVKCVFRETTGMNMQNHKLDDPYDLINTLLHPNGLNGMSNPNSLICLTPIATNKLNGPVQSCRLGSSSSSLVTPQIHMDVAAETSYKPPTGFVEDKRDPLVDLELTESTELWLIQWPINQLYGCKLMNEFNALQPLDFNGQSVSLKLGRDGHLGTLEGSSGKSCEMVGCKTNGPEANVFLTSTAEAKIVEFSQLHMDVAAETSYKPPAGFVEDKRDPLVDLELAESTELWLIQWPINQPLDFDGQSVSLKLGRDGHLGTLEGSSGKSYEMVGCKTNGPEANVFLTSTADAKIAGKISRRISLIHYPEPGELLKRNSLSMGLSQRSSGATSTLSGWRLPTPSRSIRPTKSKISGLSTPSSRSKSSGSGLGESSKTAKRKRADEQSKPTSNSAQDSGRGNSGVTSAGSVEQHSQVRKSKKKKKNED</sequence>
<dbReference type="EMBL" id="BKCP01004450">
    <property type="protein sequence ID" value="GER31362.1"/>
    <property type="molecule type" value="Genomic_DNA"/>
</dbReference>
<proteinExistence type="predicted"/>
<dbReference type="PANTHER" id="PTHR36407:SF1">
    <property type="entry name" value="MEDIATOR-ASSOCIATED PROTEIN 2"/>
    <property type="match status" value="1"/>
</dbReference>
<feature type="compositionally biased region" description="Polar residues" evidence="1">
    <location>
        <begin position="338"/>
        <end position="350"/>
    </location>
</feature>
<dbReference type="AlphaFoldDB" id="A0A5A7PF56"/>
<gene>
    <name evidence="2" type="ORF">STAS_07347</name>
</gene>
<evidence type="ECO:0000313" key="2">
    <source>
        <dbReference type="EMBL" id="GER31362.1"/>
    </source>
</evidence>
<accession>A0A5A7PF56</accession>
<comment type="caution">
    <text evidence="2">The sequence shown here is derived from an EMBL/GenBank/DDBJ whole genome shotgun (WGS) entry which is preliminary data.</text>
</comment>
<reference evidence="3" key="1">
    <citation type="journal article" date="2019" name="Curr. Biol.">
        <title>Genome Sequence of Striga asiatica Provides Insight into the Evolution of Plant Parasitism.</title>
        <authorList>
            <person name="Yoshida S."/>
            <person name="Kim S."/>
            <person name="Wafula E.K."/>
            <person name="Tanskanen J."/>
            <person name="Kim Y.M."/>
            <person name="Honaas L."/>
            <person name="Yang Z."/>
            <person name="Spallek T."/>
            <person name="Conn C.E."/>
            <person name="Ichihashi Y."/>
            <person name="Cheong K."/>
            <person name="Cui S."/>
            <person name="Der J.P."/>
            <person name="Gundlach H."/>
            <person name="Jiao Y."/>
            <person name="Hori C."/>
            <person name="Ishida J.K."/>
            <person name="Kasahara H."/>
            <person name="Kiba T."/>
            <person name="Kim M.S."/>
            <person name="Koo N."/>
            <person name="Laohavisit A."/>
            <person name="Lee Y.H."/>
            <person name="Lumba S."/>
            <person name="McCourt P."/>
            <person name="Mortimer J.C."/>
            <person name="Mutuku J.M."/>
            <person name="Nomura T."/>
            <person name="Sasaki-Sekimoto Y."/>
            <person name="Seto Y."/>
            <person name="Wang Y."/>
            <person name="Wakatake T."/>
            <person name="Sakakibara H."/>
            <person name="Demura T."/>
            <person name="Yamaguchi S."/>
            <person name="Yoneyama K."/>
            <person name="Manabe R.I."/>
            <person name="Nelson D.C."/>
            <person name="Schulman A.H."/>
            <person name="Timko M.P."/>
            <person name="dePamphilis C.W."/>
            <person name="Choi D."/>
            <person name="Shirasu K."/>
        </authorList>
    </citation>
    <scope>NUCLEOTIDE SEQUENCE [LARGE SCALE GENOMIC DNA]</scope>
    <source>
        <strain evidence="3">cv. UVA1</strain>
    </source>
</reference>
<organism evidence="2 3">
    <name type="scientific">Striga asiatica</name>
    <name type="common">Asiatic witchweed</name>
    <name type="synonym">Buchnera asiatica</name>
    <dbReference type="NCBI Taxonomy" id="4170"/>
    <lineage>
        <taxon>Eukaryota</taxon>
        <taxon>Viridiplantae</taxon>
        <taxon>Streptophyta</taxon>
        <taxon>Embryophyta</taxon>
        <taxon>Tracheophyta</taxon>
        <taxon>Spermatophyta</taxon>
        <taxon>Magnoliopsida</taxon>
        <taxon>eudicotyledons</taxon>
        <taxon>Gunneridae</taxon>
        <taxon>Pentapetalae</taxon>
        <taxon>asterids</taxon>
        <taxon>lamiids</taxon>
        <taxon>Lamiales</taxon>
        <taxon>Orobanchaceae</taxon>
        <taxon>Buchnereae</taxon>
        <taxon>Striga</taxon>
    </lineage>
</organism>
<feature type="compositionally biased region" description="Basic residues" evidence="1">
    <location>
        <begin position="429"/>
        <end position="441"/>
    </location>
</feature>